<dbReference type="EMBL" id="AWVP01000092">
    <property type="protein sequence ID" value="ERK56403.1"/>
    <property type="molecule type" value="Genomic_DNA"/>
</dbReference>
<dbReference type="AlphaFoldDB" id="U2RS92"/>
<protein>
    <submittedName>
        <fullName evidence="1">Uncharacterized protein</fullName>
    </submittedName>
</protein>
<evidence type="ECO:0000313" key="2">
    <source>
        <dbReference type="Proteomes" id="UP000016637"/>
    </source>
</evidence>
<reference evidence="1 2" key="1">
    <citation type="submission" date="2013-08" db="EMBL/GenBank/DDBJ databases">
        <authorList>
            <person name="Weinstock G."/>
            <person name="Sodergren E."/>
            <person name="Wylie T."/>
            <person name="Fulton L."/>
            <person name="Fulton R."/>
            <person name="Fronick C."/>
            <person name="O'Laughlin M."/>
            <person name="Godfrey J."/>
            <person name="Miner T."/>
            <person name="Herter B."/>
            <person name="Appelbaum E."/>
            <person name="Cordes M."/>
            <person name="Lek S."/>
            <person name="Wollam A."/>
            <person name="Pepin K.H."/>
            <person name="Palsikar V.B."/>
            <person name="Mitreva M."/>
            <person name="Wilson R.K."/>
        </authorList>
    </citation>
    <scope>NUCLEOTIDE SEQUENCE [LARGE SCALE GENOMIC DNA]</scope>
    <source>
        <strain evidence="1 2">ATCC 700627</strain>
    </source>
</reference>
<sequence length="39" mass="4790">MNKNRFKEIKNIKTKPKREKISNIKHITFSFKGYVFFVE</sequence>
<proteinExistence type="predicted"/>
<dbReference type="PATRIC" id="fig|1321820.3.peg.1316"/>
<name>U2RS92_9BACL</name>
<dbReference type="HOGENOM" id="CLU_3310377_0_0_9"/>
<comment type="caution">
    <text evidence="1">The sequence shown here is derived from an EMBL/GenBank/DDBJ whole genome shotgun (WGS) entry which is preliminary data.</text>
</comment>
<dbReference type="Proteomes" id="UP000016637">
    <property type="component" value="Unassembled WGS sequence"/>
</dbReference>
<evidence type="ECO:0000313" key="1">
    <source>
        <dbReference type="EMBL" id="ERK56403.1"/>
    </source>
</evidence>
<gene>
    <name evidence="1" type="ORF">HMPREF1983_01364</name>
</gene>
<keyword evidence="2" id="KW-1185">Reference proteome</keyword>
<organism evidence="1 2">
    <name type="scientific">Gemella bergeri ATCC 700627</name>
    <dbReference type="NCBI Taxonomy" id="1321820"/>
    <lineage>
        <taxon>Bacteria</taxon>
        <taxon>Bacillati</taxon>
        <taxon>Bacillota</taxon>
        <taxon>Bacilli</taxon>
        <taxon>Bacillales</taxon>
        <taxon>Gemellaceae</taxon>
        <taxon>Gemella</taxon>
    </lineage>
</organism>
<accession>U2RS92</accession>